<feature type="compositionally biased region" description="Basic and acidic residues" evidence="1">
    <location>
        <begin position="44"/>
        <end position="64"/>
    </location>
</feature>
<name>A0A2V4BZX2_9FLAO</name>
<evidence type="ECO:0000256" key="1">
    <source>
        <dbReference type="SAM" id="MobiDB-lite"/>
    </source>
</evidence>
<proteinExistence type="predicted"/>
<dbReference type="AlphaFoldDB" id="A0A2V4BZX2"/>
<reference evidence="2 3" key="1">
    <citation type="submission" date="2018-05" db="EMBL/GenBank/DDBJ databases">
        <title>Flavobacterium sp. strain IMCC34758, incomplete genome.</title>
        <authorList>
            <person name="Joung Y."/>
        </authorList>
    </citation>
    <scope>NUCLEOTIDE SEQUENCE [LARGE SCALE GENOMIC DNA]</scope>
    <source>
        <strain evidence="2 3">IMCC34758</strain>
    </source>
</reference>
<gene>
    <name evidence="2" type="ORF">DMB68_21165</name>
</gene>
<dbReference type="EMBL" id="QJHL01000007">
    <property type="protein sequence ID" value="PXY43200.1"/>
    <property type="molecule type" value="Genomic_DNA"/>
</dbReference>
<evidence type="ECO:0000313" key="3">
    <source>
        <dbReference type="Proteomes" id="UP000247681"/>
    </source>
</evidence>
<organism evidence="2 3">
    <name type="scientific">Flavobacterium hydrophilum</name>
    <dbReference type="NCBI Taxonomy" id="2211445"/>
    <lineage>
        <taxon>Bacteria</taxon>
        <taxon>Pseudomonadati</taxon>
        <taxon>Bacteroidota</taxon>
        <taxon>Flavobacteriia</taxon>
        <taxon>Flavobacteriales</taxon>
        <taxon>Flavobacteriaceae</taxon>
        <taxon>Flavobacterium</taxon>
    </lineage>
</organism>
<comment type="caution">
    <text evidence="2">The sequence shown here is derived from an EMBL/GenBank/DDBJ whole genome shotgun (WGS) entry which is preliminary data.</text>
</comment>
<dbReference type="Proteomes" id="UP000247681">
    <property type="component" value="Unassembled WGS sequence"/>
</dbReference>
<feature type="region of interest" description="Disordered" evidence="1">
    <location>
        <begin position="44"/>
        <end position="72"/>
    </location>
</feature>
<accession>A0A2V4BZX2</accession>
<keyword evidence="3" id="KW-1185">Reference proteome</keyword>
<protein>
    <submittedName>
        <fullName evidence="2">Uncharacterized protein</fullName>
    </submittedName>
</protein>
<dbReference type="RefSeq" id="WP_110348630.1">
    <property type="nucleotide sequence ID" value="NZ_QJHL01000007.1"/>
</dbReference>
<dbReference type="OrthoDB" id="1377368at2"/>
<sequence length="104" mass="11541">MQVGIPACKPAGSHAIKRASIHKGQRLPSQSSSALKKIFFQKKTEKMKKEKESNPKGRDSDRPKGIGISPEGCLERNEQGIMPKSFCQTVKPVIPSVSFYYFFG</sequence>
<evidence type="ECO:0000313" key="2">
    <source>
        <dbReference type="EMBL" id="PXY43200.1"/>
    </source>
</evidence>